<dbReference type="AlphaFoldDB" id="A0AA41X1G9"/>
<evidence type="ECO:0000313" key="10">
    <source>
        <dbReference type="Proteomes" id="UP001165413"/>
    </source>
</evidence>
<evidence type="ECO:0000256" key="4">
    <source>
        <dbReference type="ARBA" id="ARBA00022803"/>
    </source>
</evidence>
<dbReference type="InterPro" id="IPR019734">
    <property type="entry name" value="TPR_rpt"/>
</dbReference>
<feature type="domain" description="Cytochrome c-type biogenesis protein H Ig-like" evidence="7">
    <location>
        <begin position="319"/>
        <end position="412"/>
    </location>
</feature>
<dbReference type="GO" id="GO:0030313">
    <property type="term" value="C:cell envelope"/>
    <property type="evidence" value="ECO:0007669"/>
    <property type="project" value="UniProtKB-SubCell"/>
</dbReference>
<gene>
    <name evidence="9" type="primary">ccmI</name>
    <name evidence="9" type="ORF">NLF92_02180</name>
</gene>
<dbReference type="InterPro" id="IPR051263">
    <property type="entry name" value="C-type_cytochrome_biogenesis"/>
</dbReference>
<keyword evidence="6" id="KW-1133">Transmembrane helix</keyword>
<feature type="transmembrane region" description="Helical" evidence="6">
    <location>
        <begin position="92"/>
        <end position="111"/>
    </location>
</feature>
<feature type="transmembrane region" description="Helical" evidence="6">
    <location>
        <begin position="6"/>
        <end position="24"/>
    </location>
</feature>
<dbReference type="InterPro" id="IPR056413">
    <property type="entry name" value="TPR_CcmH_CycH"/>
</dbReference>
<keyword evidence="6" id="KW-0472">Membrane</keyword>
<evidence type="ECO:0000256" key="6">
    <source>
        <dbReference type="SAM" id="Phobius"/>
    </source>
</evidence>
<evidence type="ECO:0000256" key="5">
    <source>
        <dbReference type="PROSITE-ProRule" id="PRU00339"/>
    </source>
</evidence>
<feature type="repeat" description="TPR" evidence="5">
    <location>
        <begin position="165"/>
        <end position="198"/>
    </location>
</feature>
<proteinExistence type="predicted"/>
<evidence type="ECO:0000256" key="3">
    <source>
        <dbReference type="ARBA" id="ARBA00022748"/>
    </source>
</evidence>
<dbReference type="SUPFAM" id="SSF48452">
    <property type="entry name" value="TPR-like"/>
    <property type="match status" value="1"/>
</dbReference>
<keyword evidence="10" id="KW-1185">Reference proteome</keyword>
<evidence type="ECO:0000259" key="8">
    <source>
        <dbReference type="Pfam" id="PF23914"/>
    </source>
</evidence>
<keyword evidence="2" id="KW-0677">Repeat</keyword>
<dbReference type="EMBL" id="JANATA010000002">
    <property type="protein sequence ID" value="MCP3427746.1"/>
    <property type="molecule type" value="Genomic_DNA"/>
</dbReference>
<dbReference type="PROSITE" id="PS50005">
    <property type="entry name" value="TPR"/>
    <property type="match status" value="1"/>
</dbReference>
<feature type="domain" description="Cytochrome c-type biogenesis protein H TPR" evidence="8">
    <location>
        <begin position="116"/>
        <end position="272"/>
    </location>
</feature>
<evidence type="ECO:0000256" key="2">
    <source>
        <dbReference type="ARBA" id="ARBA00022737"/>
    </source>
</evidence>
<dbReference type="NCBIfam" id="TIGR03142">
    <property type="entry name" value="cytochro_ccmI"/>
    <property type="match status" value="1"/>
</dbReference>
<accession>A0AA41X1G9</accession>
<dbReference type="Pfam" id="PF23892">
    <property type="entry name" value="Ig_CycH"/>
    <property type="match status" value="1"/>
</dbReference>
<sequence>MSMFWIAAILMTAVFVLFVIFPLLRQSAKGHQDAFILSNTRLIKQRLAELDDEFSQGLISEKHREQAQKELKLALLEEQYAQDEHTRKHKTLYVGVLVATFVVSGGLYWHVTELPKVQKLASIQERIQALTDKIIVGNGTDVTQQDLFDFALAIRSRISDEPDDATGWMLLGRIYSSLEQYEQSYAAFDKALLLQPDSVETLSSYAQALMIPNQVSYLRQAVTILQRWLTIEPDNNNAALMLSLTASQLNDLAMTKTYFAKIEGLLPEDNPAIVQLRNKIAELERLALSGEADLVTGFTVTISATQQILSSLEAENQLNPTTLFVFARAANSANKMPVAVQKLPLNKLPVKVTLTQSDAMLASYTLSSVAAVDLVVRLSFDEVVQSKIGEYEGSISVPVIAGQITEHTIIVDKEIK</sequence>
<comment type="caution">
    <text evidence="9">The sequence shown here is derived from an EMBL/GenBank/DDBJ whole genome shotgun (WGS) entry which is preliminary data.</text>
</comment>
<organism evidence="9 10">
    <name type="scientific">Opacimonas viscosa</name>
    <dbReference type="NCBI Taxonomy" id="2961944"/>
    <lineage>
        <taxon>Bacteria</taxon>
        <taxon>Pseudomonadati</taxon>
        <taxon>Pseudomonadota</taxon>
        <taxon>Gammaproteobacteria</taxon>
        <taxon>Alteromonadales</taxon>
        <taxon>Alteromonadaceae</taxon>
        <taxon>Opacimonas</taxon>
    </lineage>
</organism>
<keyword evidence="4 5" id="KW-0802">TPR repeat</keyword>
<evidence type="ECO:0000313" key="9">
    <source>
        <dbReference type="EMBL" id="MCP3427746.1"/>
    </source>
</evidence>
<dbReference type="SMART" id="SM00028">
    <property type="entry name" value="TPR"/>
    <property type="match status" value="1"/>
</dbReference>
<keyword evidence="3" id="KW-0201">Cytochrome c-type biogenesis</keyword>
<dbReference type="PANTHER" id="PTHR47870:SF1">
    <property type="entry name" value="CYTOCHROME C-TYPE BIOGENESIS PROTEIN CCMH"/>
    <property type="match status" value="1"/>
</dbReference>
<dbReference type="Pfam" id="PF23914">
    <property type="entry name" value="TPR_CcmH_CycH"/>
    <property type="match status" value="1"/>
</dbReference>
<evidence type="ECO:0000256" key="1">
    <source>
        <dbReference type="ARBA" id="ARBA00004196"/>
    </source>
</evidence>
<reference evidence="9" key="1">
    <citation type="submission" date="2022-07" db="EMBL/GenBank/DDBJ databases">
        <title>Characterization of the Novel Bacterium Alteromonas immobilis LMIT006 and Alteromonas gregis LMIT007.</title>
        <authorList>
            <person name="Lin X."/>
        </authorList>
    </citation>
    <scope>NUCLEOTIDE SEQUENCE</scope>
    <source>
        <strain evidence="9">LMIT007</strain>
    </source>
</reference>
<protein>
    <submittedName>
        <fullName evidence="9">C-type cytochrome biogenesis protein CcmI</fullName>
    </submittedName>
</protein>
<keyword evidence="6" id="KW-0812">Transmembrane</keyword>
<dbReference type="InterPro" id="IPR056412">
    <property type="entry name" value="Ig_CycH"/>
</dbReference>
<dbReference type="Gene3D" id="1.25.40.10">
    <property type="entry name" value="Tetratricopeptide repeat domain"/>
    <property type="match status" value="1"/>
</dbReference>
<dbReference type="RefSeq" id="WP_254098406.1">
    <property type="nucleotide sequence ID" value="NZ_JANATA010000002.1"/>
</dbReference>
<evidence type="ECO:0000259" key="7">
    <source>
        <dbReference type="Pfam" id="PF23892"/>
    </source>
</evidence>
<dbReference type="InterPro" id="IPR017560">
    <property type="entry name" value="Cyt_c_biogenesis_CcmI"/>
</dbReference>
<dbReference type="GO" id="GO:0017004">
    <property type="term" value="P:cytochrome complex assembly"/>
    <property type="evidence" value="ECO:0007669"/>
    <property type="project" value="UniProtKB-KW"/>
</dbReference>
<dbReference type="InterPro" id="IPR011990">
    <property type="entry name" value="TPR-like_helical_dom_sf"/>
</dbReference>
<dbReference type="PANTHER" id="PTHR47870">
    <property type="entry name" value="CYTOCHROME C-TYPE BIOGENESIS PROTEIN CCMH"/>
    <property type="match status" value="1"/>
</dbReference>
<comment type="subcellular location">
    <subcellularLocation>
        <location evidence="1">Cell envelope</location>
    </subcellularLocation>
</comment>
<dbReference type="Proteomes" id="UP001165413">
    <property type="component" value="Unassembled WGS sequence"/>
</dbReference>
<name>A0AA41X1G9_9ALTE</name>